<dbReference type="InterPro" id="IPR038765">
    <property type="entry name" value="Papain-like_cys_pep_sf"/>
</dbReference>
<dbReference type="AlphaFoldDB" id="A0A6A4W5V7"/>
<dbReference type="SUPFAM" id="SSF54001">
    <property type="entry name" value="Cysteine proteinases"/>
    <property type="match status" value="1"/>
</dbReference>
<reference evidence="6 7" key="1">
    <citation type="submission" date="2019-07" db="EMBL/GenBank/DDBJ databases">
        <title>Draft genome assembly of a fouling barnacle, Amphibalanus amphitrite (Darwin, 1854): The first reference genome for Thecostraca.</title>
        <authorList>
            <person name="Kim W."/>
        </authorList>
    </citation>
    <scope>NUCLEOTIDE SEQUENCE [LARGE SCALE GENOMIC DNA]</scope>
    <source>
        <strain evidence="6">SNU_AA5</strain>
        <tissue evidence="6">Soma without cirri and trophi</tissue>
    </source>
</reference>
<feature type="domain" description="Ubiquitin-like protease family profile" evidence="5">
    <location>
        <begin position="495"/>
        <end position="657"/>
    </location>
</feature>
<dbReference type="GO" id="GO:0006508">
    <property type="term" value="P:proteolysis"/>
    <property type="evidence" value="ECO:0007669"/>
    <property type="project" value="UniProtKB-KW"/>
</dbReference>
<evidence type="ECO:0000259" key="5">
    <source>
        <dbReference type="PROSITE" id="PS50600"/>
    </source>
</evidence>
<evidence type="ECO:0000256" key="3">
    <source>
        <dbReference type="ARBA" id="ARBA00022801"/>
    </source>
</evidence>
<keyword evidence="7" id="KW-1185">Reference proteome</keyword>
<gene>
    <name evidence="6" type="primary">NOF</name>
    <name evidence="6" type="ORF">FJT64_005101</name>
</gene>
<dbReference type="PROSITE" id="PS50600">
    <property type="entry name" value="ULP_PROTEASE"/>
    <property type="match status" value="1"/>
</dbReference>
<protein>
    <submittedName>
        <fullName evidence="6">120.7 kDa protein in NOF-FB transposable element</fullName>
    </submittedName>
</protein>
<name>A0A6A4W5V7_AMPAM</name>
<dbReference type="GO" id="GO:0008234">
    <property type="term" value="F:cysteine-type peptidase activity"/>
    <property type="evidence" value="ECO:0007669"/>
    <property type="project" value="InterPro"/>
</dbReference>
<dbReference type="Proteomes" id="UP000440578">
    <property type="component" value="Unassembled WGS sequence"/>
</dbReference>
<feature type="compositionally biased region" description="Basic residues" evidence="4">
    <location>
        <begin position="465"/>
        <end position="477"/>
    </location>
</feature>
<accession>A0A6A4W5V7</accession>
<keyword evidence="3" id="KW-0378">Hydrolase</keyword>
<evidence type="ECO:0000313" key="7">
    <source>
        <dbReference type="Proteomes" id="UP000440578"/>
    </source>
</evidence>
<feature type="region of interest" description="Disordered" evidence="4">
    <location>
        <begin position="403"/>
        <end position="488"/>
    </location>
</feature>
<evidence type="ECO:0000256" key="2">
    <source>
        <dbReference type="ARBA" id="ARBA00022670"/>
    </source>
</evidence>
<feature type="region of interest" description="Disordered" evidence="4">
    <location>
        <begin position="274"/>
        <end position="300"/>
    </location>
</feature>
<evidence type="ECO:0000256" key="4">
    <source>
        <dbReference type="SAM" id="MobiDB-lite"/>
    </source>
</evidence>
<dbReference type="EMBL" id="VIIS01001490">
    <property type="protein sequence ID" value="KAF0297398.1"/>
    <property type="molecule type" value="Genomic_DNA"/>
</dbReference>
<dbReference type="OrthoDB" id="7695773at2759"/>
<evidence type="ECO:0000256" key="1">
    <source>
        <dbReference type="ARBA" id="ARBA00005234"/>
    </source>
</evidence>
<feature type="compositionally biased region" description="Basic residues" evidence="4">
    <location>
        <begin position="414"/>
        <end position="423"/>
    </location>
</feature>
<organism evidence="6 7">
    <name type="scientific">Amphibalanus amphitrite</name>
    <name type="common">Striped barnacle</name>
    <name type="synonym">Balanus amphitrite</name>
    <dbReference type="NCBI Taxonomy" id="1232801"/>
    <lineage>
        <taxon>Eukaryota</taxon>
        <taxon>Metazoa</taxon>
        <taxon>Ecdysozoa</taxon>
        <taxon>Arthropoda</taxon>
        <taxon>Crustacea</taxon>
        <taxon>Multicrustacea</taxon>
        <taxon>Cirripedia</taxon>
        <taxon>Thoracica</taxon>
        <taxon>Thoracicalcarea</taxon>
        <taxon>Balanomorpha</taxon>
        <taxon>Balanoidea</taxon>
        <taxon>Balanidae</taxon>
        <taxon>Amphibalaninae</taxon>
        <taxon>Amphibalanus</taxon>
    </lineage>
</organism>
<dbReference type="Pfam" id="PF02902">
    <property type="entry name" value="Peptidase_C48"/>
    <property type="match status" value="1"/>
</dbReference>
<comment type="caution">
    <text evidence="6">The sequence shown here is derived from an EMBL/GenBank/DDBJ whole genome shotgun (WGS) entry which is preliminary data.</text>
</comment>
<evidence type="ECO:0000313" key="6">
    <source>
        <dbReference type="EMBL" id="KAF0297398.1"/>
    </source>
</evidence>
<dbReference type="InterPro" id="IPR003653">
    <property type="entry name" value="Peptidase_C48_C"/>
</dbReference>
<dbReference type="Gene3D" id="3.40.395.10">
    <property type="entry name" value="Adenoviral Proteinase, Chain A"/>
    <property type="match status" value="1"/>
</dbReference>
<sequence>MASSAPAEQLKDGNITEAPPAHVLRQAAYERRVAERYSQDWAEDLTCRMEDSVAADATSKVLKGSIHFLGKVPLIVHMYKEHFIRRYHQHRTVLHIDATGSLTKQIGSKRPFLYVIVAEGERQDSTSYPLAHMLSESHTVPTLEHFLSQLSRDYKEVTQQPLAPPRVVMDFSWALIHSTVGSLLKTTVPAYLDTCWEATKGDSSPNIIVSLCGAHISHRFSRAVRESGIGGESAPGFMWLFAKLQQSKTMAELDRWFHTLVMLALSKETPRTLTEGLGSMETPSNSAAAADETEPAQEAPKTYRAQTPFGRHFDQLLTAAKGEVVEADRTTSAFYCPRLAEYLVRNLMPLAPLWTQIISNQVASNAAVESYMRIVKKQMLRGRTRLHPCEFIRRLNNDVIARVKMDSIPTRPAPRGRKRKKSPLHNPDQQEEQWAKRNPTADRPTWYARTRPPSCIQRPESCKLHAGKKQGKQKLRQPKQNAQQQREEAQLWSTIQLDNDAIQSLAPGQWMTDDALNSYCQALASSSGGRVASFATYWQPAMMAGRTSAMLKAMLTAQGVHTADIWLLPYNRRGNHWAIYIVATKTNTIVHMDSWRENGLGRPNRLDVAFIQRMLESAGIADQSSWGTWRLVDPKETPQQPDTFSCGPRVCFYAEVAATGCHRRFCDSSMRLRILQEIRSVPVIELLCQD</sequence>
<proteinExistence type="inferred from homology"/>
<keyword evidence="2" id="KW-0645">Protease</keyword>
<comment type="similarity">
    <text evidence="1">Belongs to the peptidase C48 family.</text>
</comment>